<sequence length="147" mass="16164">MRRWPQQPRWLRVAVVVLVLLLFYGTAVHVAQLLTARGQPYPALPAWLRLYFVSLTLLDPLAAVLLLRRHRVGVLLTVGVLVTDAAANTLANYAFDDATGVTAGRFGQAVITLLAVGCLMITPALWRATASPRPRISQTPSPRTRRT</sequence>
<keyword evidence="1" id="KW-0472">Membrane</keyword>
<keyword evidence="3" id="KW-1185">Reference proteome</keyword>
<evidence type="ECO:0000313" key="2">
    <source>
        <dbReference type="EMBL" id="PWJ47720.1"/>
    </source>
</evidence>
<comment type="caution">
    <text evidence="2">The sequence shown here is derived from an EMBL/GenBank/DDBJ whole genome shotgun (WGS) entry which is preliminary data.</text>
</comment>
<dbReference type="EMBL" id="QGDQ01000035">
    <property type="protein sequence ID" value="PWJ47720.1"/>
    <property type="molecule type" value="Genomic_DNA"/>
</dbReference>
<organism evidence="2 3">
    <name type="scientific">Quadrisphaera granulorum</name>
    <dbReference type="NCBI Taxonomy" id="317664"/>
    <lineage>
        <taxon>Bacteria</taxon>
        <taxon>Bacillati</taxon>
        <taxon>Actinomycetota</taxon>
        <taxon>Actinomycetes</taxon>
        <taxon>Kineosporiales</taxon>
        <taxon>Kineosporiaceae</taxon>
        <taxon>Quadrisphaera</taxon>
    </lineage>
</organism>
<feature type="transmembrane region" description="Helical" evidence="1">
    <location>
        <begin position="106"/>
        <end position="126"/>
    </location>
</feature>
<protein>
    <submittedName>
        <fullName evidence="2">Uncharacterized protein</fullName>
    </submittedName>
</protein>
<feature type="transmembrane region" description="Helical" evidence="1">
    <location>
        <begin position="46"/>
        <end position="67"/>
    </location>
</feature>
<name>A0A315ZRT5_9ACTN</name>
<feature type="transmembrane region" description="Helical" evidence="1">
    <location>
        <begin position="74"/>
        <end position="94"/>
    </location>
</feature>
<dbReference type="Proteomes" id="UP000245469">
    <property type="component" value="Unassembled WGS sequence"/>
</dbReference>
<reference evidence="2 3" key="1">
    <citation type="submission" date="2018-03" db="EMBL/GenBank/DDBJ databases">
        <title>Genomic Encyclopedia of Archaeal and Bacterial Type Strains, Phase II (KMG-II): from individual species to whole genera.</title>
        <authorList>
            <person name="Goeker M."/>
        </authorList>
    </citation>
    <scope>NUCLEOTIDE SEQUENCE [LARGE SCALE GENOMIC DNA]</scope>
    <source>
        <strain evidence="2 3">DSM 44889</strain>
    </source>
</reference>
<dbReference type="AlphaFoldDB" id="A0A315ZRT5"/>
<evidence type="ECO:0000313" key="3">
    <source>
        <dbReference type="Proteomes" id="UP000245469"/>
    </source>
</evidence>
<keyword evidence="1" id="KW-0812">Transmembrane</keyword>
<keyword evidence="1" id="KW-1133">Transmembrane helix</keyword>
<evidence type="ECO:0000256" key="1">
    <source>
        <dbReference type="SAM" id="Phobius"/>
    </source>
</evidence>
<gene>
    <name evidence="2" type="ORF">BXY45_13523</name>
</gene>
<proteinExistence type="predicted"/>
<dbReference type="RefSeq" id="WP_342799589.1">
    <property type="nucleotide sequence ID" value="NZ_QGDQ01000035.1"/>
</dbReference>
<accession>A0A315ZRT5</accession>